<evidence type="ECO:0000256" key="2">
    <source>
        <dbReference type="ARBA" id="ARBA00005528"/>
    </source>
</evidence>
<evidence type="ECO:0000259" key="14">
    <source>
        <dbReference type="Pfam" id="PF20260"/>
    </source>
</evidence>
<dbReference type="Pfam" id="PF04452">
    <property type="entry name" value="Methyltrans_RNA"/>
    <property type="match status" value="1"/>
</dbReference>
<dbReference type="InterPro" id="IPR015947">
    <property type="entry name" value="PUA-like_sf"/>
</dbReference>
<evidence type="ECO:0000256" key="4">
    <source>
        <dbReference type="ARBA" id="ARBA00013673"/>
    </source>
</evidence>
<comment type="function">
    <text evidence="10 12">Specifically methylates the N3 position of the uracil ring of uridine 1498 (m3U1498) in 16S rRNA. Acts on the fully assembled 30S ribosomal subunit.</text>
</comment>
<dbReference type="AlphaFoldDB" id="A0A4R1BJF3"/>
<keyword evidence="8 12" id="KW-0808">Transferase</keyword>
<comment type="subcellular location">
    <subcellularLocation>
        <location evidence="1 12">Cytoplasm</location>
    </subcellularLocation>
</comment>
<dbReference type="EMBL" id="SKBU01000014">
    <property type="protein sequence ID" value="TCJ17318.1"/>
    <property type="molecule type" value="Genomic_DNA"/>
</dbReference>
<dbReference type="GO" id="GO:0070042">
    <property type="term" value="F:rRNA (uridine-N3-)-methyltransferase activity"/>
    <property type="evidence" value="ECO:0007669"/>
    <property type="project" value="TreeGrafter"/>
</dbReference>
<dbReference type="Proteomes" id="UP000295244">
    <property type="component" value="Unassembled WGS sequence"/>
</dbReference>
<accession>A0A4R1BJF3</accession>
<dbReference type="CDD" id="cd18084">
    <property type="entry name" value="RsmE-like"/>
    <property type="match status" value="1"/>
</dbReference>
<evidence type="ECO:0000256" key="8">
    <source>
        <dbReference type="ARBA" id="ARBA00022679"/>
    </source>
</evidence>
<dbReference type="EC" id="2.1.1.193" evidence="3 12"/>
<dbReference type="PANTHER" id="PTHR30027:SF3">
    <property type="entry name" value="16S RRNA (URACIL(1498)-N(3))-METHYLTRANSFERASE"/>
    <property type="match status" value="1"/>
</dbReference>
<dbReference type="SUPFAM" id="SSF88697">
    <property type="entry name" value="PUA domain-like"/>
    <property type="match status" value="1"/>
</dbReference>
<keyword evidence="6 12" id="KW-0698">rRNA processing</keyword>
<dbReference type="PANTHER" id="PTHR30027">
    <property type="entry name" value="RIBOSOMAL RNA SMALL SUBUNIT METHYLTRANSFERASE E"/>
    <property type="match status" value="1"/>
</dbReference>
<evidence type="ECO:0000256" key="12">
    <source>
        <dbReference type="PIRNR" id="PIRNR015601"/>
    </source>
</evidence>
<dbReference type="InterPro" id="IPR029026">
    <property type="entry name" value="tRNA_m1G_MTases_N"/>
</dbReference>
<comment type="caution">
    <text evidence="15">The sequence shown here is derived from an EMBL/GenBank/DDBJ whole genome shotgun (WGS) entry which is preliminary data.</text>
</comment>
<evidence type="ECO:0000256" key="10">
    <source>
        <dbReference type="ARBA" id="ARBA00025699"/>
    </source>
</evidence>
<reference evidence="15 16" key="1">
    <citation type="submission" date="2019-03" db="EMBL/GenBank/DDBJ databases">
        <title>Whole genome sequence of a novel Rubrobacter taiwanensis strain, isolated from Yellowstone National Park.</title>
        <authorList>
            <person name="Freed S."/>
            <person name="Ramaley R.F."/>
            <person name="Kyndt J.A."/>
        </authorList>
    </citation>
    <scope>NUCLEOTIDE SEQUENCE [LARGE SCALE GENOMIC DNA]</scope>
    <source>
        <strain evidence="15 16">Yellowstone</strain>
    </source>
</reference>
<dbReference type="RefSeq" id="WP_132690443.1">
    <property type="nucleotide sequence ID" value="NZ_SKBU01000014.1"/>
</dbReference>
<organism evidence="15 16">
    <name type="scientific">Rubrobacter taiwanensis</name>
    <dbReference type="NCBI Taxonomy" id="185139"/>
    <lineage>
        <taxon>Bacteria</taxon>
        <taxon>Bacillati</taxon>
        <taxon>Actinomycetota</taxon>
        <taxon>Rubrobacteria</taxon>
        <taxon>Rubrobacterales</taxon>
        <taxon>Rubrobacteraceae</taxon>
        <taxon>Rubrobacter</taxon>
    </lineage>
</organism>
<dbReference type="NCBIfam" id="TIGR00046">
    <property type="entry name" value="RsmE family RNA methyltransferase"/>
    <property type="match status" value="1"/>
</dbReference>
<evidence type="ECO:0000256" key="9">
    <source>
        <dbReference type="ARBA" id="ARBA00022691"/>
    </source>
</evidence>
<evidence type="ECO:0000256" key="7">
    <source>
        <dbReference type="ARBA" id="ARBA00022603"/>
    </source>
</evidence>
<evidence type="ECO:0000256" key="6">
    <source>
        <dbReference type="ARBA" id="ARBA00022552"/>
    </source>
</evidence>
<name>A0A4R1BJF3_9ACTN</name>
<sequence length="259" mass="27687">MGFGPITRVFLRDETEVGGEVRLSPGETHHIRRVLRAGDGERIELVDVSRRLFVAELLEGDRARVLSEVSAGGDDGGACVVLYQAVPKGRRMDLVMEKATELGVERIVPLSSDRGVVRSGVGSSKVGRWRRIAESAARQALRLKVPEVSEVMSFGEAVEEAEDGGVLLHNDPAAPPLEGMDLRSPAAVFVGPEGGWSERELSRAGEAGLSVAHLGPYRLRSETAGIAAVSRAKVLLGGYEGEAYRTECPRPGIDGADHT</sequence>
<feature type="domain" description="Ribosomal RNA small subunit methyltransferase E PUA-like" evidence="14">
    <location>
        <begin position="27"/>
        <end position="62"/>
    </location>
</feature>
<keyword evidence="7 12" id="KW-0489">Methyltransferase</keyword>
<dbReference type="InterPro" id="IPR029028">
    <property type="entry name" value="Alpha/beta_knot_MTases"/>
</dbReference>
<dbReference type="GO" id="GO:0070475">
    <property type="term" value="P:rRNA base methylation"/>
    <property type="evidence" value="ECO:0007669"/>
    <property type="project" value="TreeGrafter"/>
</dbReference>
<protein>
    <recommendedName>
        <fullName evidence="4 12">Ribosomal RNA small subunit methyltransferase E</fullName>
        <ecNumber evidence="3 12">2.1.1.193</ecNumber>
    </recommendedName>
</protein>
<comment type="catalytic activity">
    <reaction evidence="11 12">
        <text>uridine(1498) in 16S rRNA + S-adenosyl-L-methionine = N(3)-methyluridine(1498) in 16S rRNA + S-adenosyl-L-homocysteine + H(+)</text>
        <dbReference type="Rhea" id="RHEA:42920"/>
        <dbReference type="Rhea" id="RHEA-COMP:10283"/>
        <dbReference type="Rhea" id="RHEA-COMP:10284"/>
        <dbReference type="ChEBI" id="CHEBI:15378"/>
        <dbReference type="ChEBI" id="CHEBI:57856"/>
        <dbReference type="ChEBI" id="CHEBI:59789"/>
        <dbReference type="ChEBI" id="CHEBI:65315"/>
        <dbReference type="ChEBI" id="CHEBI:74502"/>
        <dbReference type="EC" id="2.1.1.193"/>
    </reaction>
</comment>
<comment type="similarity">
    <text evidence="2 12">Belongs to the RNA methyltransferase RsmE family.</text>
</comment>
<evidence type="ECO:0000313" key="15">
    <source>
        <dbReference type="EMBL" id="TCJ17318.1"/>
    </source>
</evidence>
<dbReference type="Gene3D" id="2.40.240.20">
    <property type="entry name" value="Hypothetical PUA domain-like, domain 1"/>
    <property type="match status" value="1"/>
</dbReference>
<dbReference type="InterPro" id="IPR006700">
    <property type="entry name" value="RsmE"/>
</dbReference>
<evidence type="ECO:0000256" key="5">
    <source>
        <dbReference type="ARBA" id="ARBA00022490"/>
    </source>
</evidence>
<evidence type="ECO:0000259" key="13">
    <source>
        <dbReference type="Pfam" id="PF04452"/>
    </source>
</evidence>
<gene>
    <name evidence="15" type="ORF">E0L93_07240</name>
</gene>
<evidence type="ECO:0000256" key="1">
    <source>
        <dbReference type="ARBA" id="ARBA00004496"/>
    </source>
</evidence>
<dbReference type="Pfam" id="PF20260">
    <property type="entry name" value="PUA_4"/>
    <property type="match status" value="1"/>
</dbReference>
<dbReference type="PIRSF" id="PIRSF015601">
    <property type="entry name" value="MTase_slr0722"/>
    <property type="match status" value="1"/>
</dbReference>
<keyword evidence="9 12" id="KW-0949">S-adenosyl-L-methionine</keyword>
<dbReference type="OrthoDB" id="9808126at2"/>
<evidence type="ECO:0000313" key="16">
    <source>
        <dbReference type="Proteomes" id="UP000295244"/>
    </source>
</evidence>
<evidence type="ECO:0000256" key="3">
    <source>
        <dbReference type="ARBA" id="ARBA00012328"/>
    </source>
</evidence>
<proteinExistence type="inferred from homology"/>
<dbReference type="Gene3D" id="3.40.1280.10">
    <property type="match status" value="1"/>
</dbReference>
<evidence type="ECO:0000256" key="11">
    <source>
        <dbReference type="ARBA" id="ARBA00047944"/>
    </source>
</evidence>
<dbReference type="InterPro" id="IPR046886">
    <property type="entry name" value="RsmE_MTase_dom"/>
</dbReference>
<dbReference type="GO" id="GO:0005737">
    <property type="term" value="C:cytoplasm"/>
    <property type="evidence" value="ECO:0007669"/>
    <property type="project" value="UniProtKB-SubCell"/>
</dbReference>
<keyword evidence="16" id="KW-1185">Reference proteome</keyword>
<dbReference type="SUPFAM" id="SSF75217">
    <property type="entry name" value="alpha/beta knot"/>
    <property type="match status" value="1"/>
</dbReference>
<dbReference type="InterPro" id="IPR046887">
    <property type="entry name" value="RsmE_PUA-like"/>
</dbReference>
<feature type="domain" description="Ribosomal RNA small subunit methyltransferase E methyltransferase" evidence="13">
    <location>
        <begin position="80"/>
        <end position="231"/>
    </location>
</feature>
<keyword evidence="5 12" id="KW-0963">Cytoplasm</keyword>